<evidence type="ECO:0000256" key="7">
    <source>
        <dbReference type="RuleBase" id="RU003756"/>
    </source>
</evidence>
<dbReference type="SUPFAM" id="SSF52540">
    <property type="entry name" value="P-loop containing nucleoside triphosphate hydrolases"/>
    <property type="match status" value="1"/>
</dbReference>
<dbReference type="CDD" id="cd05837">
    <property type="entry name" value="PWWP_MSH6"/>
    <property type="match status" value="1"/>
</dbReference>
<evidence type="ECO:0000256" key="1">
    <source>
        <dbReference type="ARBA" id="ARBA00006271"/>
    </source>
</evidence>
<keyword evidence="5 6" id="KW-0238">DNA-binding</keyword>
<keyword evidence="4 6" id="KW-0067">ATP-binding</keyword>
<dbReference type="GO" id="GO:0005524">
    <property type="term" value="F:ATP binding"/>
    <property type="evidence" value="ECO:0007669"/>
    <property type="project" value="UniProtKB-UniRule"/>
</dbReference>
<feature type="region of interest" description="Disordered" evidence="8">
    <location>
        <begin position="1094"/>
        <end position="1119"/>
    </location>
</feature>
<feature type="region of interest" description="Disordered" evidence="8">
    <location>
        <begin position="1"/>
        <end position="82"/>
    </location>
</feature>
<dbReference type="InterPro" id="IPR007696">
    <property type="entry name" value="DNA_mismatch_repair_MutS_core"/>
</dbReference>
<dbReference type="InterPro" id="IPR045076">
    <property type="entry name" value="MutS"/>
</dbReference>
<dbReference type="SUPFAM" id="SSF55271">
    <property type="entry name" value="DNA repair protein MutS, domain I"/>
    <property type="match status" value="1"/>
</dbReference>
<keyword evidence="2 6" id="KW-0547">Nucleotide-binding</keyword>
<dbReference type="InterPro" id="IPR036678">
    <property type="entry name" value="MutS_con_dom_sf"/>
</dbReference>
<feature type="compositionally biased region" description="Polar residues" evidence="8">
    <location>
        <begin position="354"/>
        <end position="363"/>
    </location>
</feature>
<dbReference type="InterPro" id="IPR016151">
    <property type="entry name" value="DNA_mismatch_repair_MutS_N"/>
</dbReference>
<feature type="region of interest" description="Disordered" evidence="8">
    <location>
        <begin position="224"/>
        <end position="402"/>
    </location>
</feature>
<evidence type="ECO:0000256" key="4">
    <source>
        <dbReference type="ARBA" id="ARBA00022840"/>
    </source>
</evidence>
<dbReference type="PANTHER" id="PTHR11361">
    <property type="entry name" value="DNA MISMATCH REPAIR PROTEIN MUTS FAMILY MEMBER"/>
    <property type="match status" value="1"/>
</dbReference>
<reference evidence="10" key="2">
    <citation type="submission" date="2025-09" db="UniProtKB">
        <authorList>
            <consortium name="Ensembl"/>
        </authorList>
    </citation>
    <scope>IDENTIFICATION</scope>
</reference>
<dbReference type="OMA" id="TPMMAQY"/>
<dbReference type="InterPro" id="IPR007861">
    <property type="entry name" value="DNA_mismatch_repair_MutS_clamp"/>
</dbReference>
<dbReference type="Ensembl" id="ENSPMAT00000009377.1">
    <property type="protein sequence ID" value="ENSPMAP00000009336.1"/>
    <property type="gene ID" value="ENSPMAG00000008456.1"/>
</dbReference>
<dbReference type="Pfam" id="PF05190">
    <property type="entry name" value="MutS_IV"/>
    <property type="match status" value="1"/>
</dbReference>
<proteinExistence type="inferred from homology"/>
<dbReference type="SMART" id="SM00533">
    <property type="entry name" value="MUTSd"/>
    <property type="match status" value="1"/>
</dbReference>
<evidence type="ECO:0000313" key="10">
    <source>
        <dbReference type="Ensembl" id="ENSPMAP00000009336.1"/>
    </source>
</evidence>
<feature type="compositionally biased region" description="Acidic residues" evidence="8">
    <location>
        <begin position="233"/>
        <end position="242"/>
    </location>
</feature>
<dbReference type="FunFam" id="3.40.1170.10:FF:000002">
    <property type="entry name" value="DNA mismatch repair protein"/>
    <property type="match status" value="1"/>
</dbReference>
<dbReference type="Pfam" id="PF00855">
    <property type="entry name" value="PWWP"/>
    <property type="match status" value="1"/>
</dbReference>
<dbReference type="FunFam" id="3.40.50.300:FF:000645">
    <property type="entry name" value="DNA mismatch repair protein"/>
    <property type="match status" value="1"/>
</dbReference>
<keyword evidence="6 7" id="KW-0234">DNA repair</keyword>
<dbReference type="GO" id="GO:0030983">
    <property type="term" value="F:mismatched DNA binding"/>
    <property type="evidence" value="ECO:0007669"/>
    <property type="project" value="UniProtKB-UniRule"/>
</dbReference>
<dbReference type="STRING" id="7757.ENSPMAP00000009336"/>
<dbReference type="InterPro" id="IPR000432">
    <property type="entry name" value="DNA_mismatch_repair_MutS_C"/>
</dbReference>
<dbReference type="Gene3D" id="3.40.50.300">
    <property type="entry name" value="P-loop containing nucleotide triphosphate hydrolases"/>
    <property type="match status" value="1"/>
</dbReference>
<dbReference type="GO" id="GO:0032301">
    <property type="term" value="C:MutSalpha complex"/>
    <property type="evidence" value="ECO:0007669"/>
    <property type="project" value="TreeGrafter"/>
</dbReference>
<evidence type="ECO:0000259" key="9">
    <source>
        <dbReference type="PROSITE" id="PS50812"/>
    </source>
</evidence>
<comment type="function">
    <text evidence="6 7">Component of the post-replicative DNA mismatch repair system (MMR).</text>
</comment>
<comment type="similarity">
    <text evidence="1 6 7">Belongs to the DNA mismatch repair MutS family.</text>
</comment>
<evidence type="ECO:0000256" key="5">
    <source>
        <dbReference type="ARBA" id="ARBA00023125"/>
    </source>
</evidence>
<dbReference type="Gene3D" id="3.40.1170.10">
    <property type="entry name" value="DNA repair protein MutS, domain I"/>
    <property type="match status" value="1"/>
</dbReference>
<dbReference type="SMART" id="SM00293">
    <property type="entry name" value="PWWP"/>
    <property type="match status" value="1"/>
</dbReference>
<dbReference type="InterPro" id="IPR007695">
    <property type="entry name" value="DNA_mismatch_repair_MutS-lik_N"/>
</dbReference>
<dbReference type="InterPro" id="IPR017261">
    <property type="entry name" value="DNA_mismatch_repair_MutS/MSH"/>
</dbReference>
<dbReference type="GeneTree" id="ENSGT00550000075024"/>
<sequence>MSQKNTLFKYFNKSPGLTAKAKSAGSPTEADPPPPGASSPPTEKERGPRAANAKRERGSDVAQAREAAKAPKSSEESAHRAARSAAAINDNLACIEFQPGDLLWAKLEGYPWWPSLVYDHPESGAHTRGRGKSLRIHVQFFDTPPTRSWVGAKYCKPYNGSSSKEAQRGGVFFSTNPQILGAMKQADKAIPLSMEKRLDLVVCVEPSDEEDSDEADEVDAIASDVEANGKGDGEEEEEEDDGGIEKNGRKNKRRRIVVPSDTDDSDAEFKPDTVDASSDEASSGVDEKEASEPESASDPESPVKKRKRTTTKAPALTPSRQPLMLGLSSVASSGKAATPKQAQTGSNAKAKLSAFSSDTLESQNGGGQDGGKEGGGWDHEKLDWLRDGKRRDGKRRLQSDPEYDPSSIYVPDSFLSACTPGMRRWWEIKSTLFDTVLFFKVGKFYELYHMDALTGVSELGLLFMKGTWAHSGFPETSFARFSDGLVQKGYKVARVEQTETPDMMEARCRAMARPATKLDKVVKREVCRIITKGTQTYSILDGDPSDAQNKFLLAVREREGPPGGSGNNSGANETGASVRTYGVCFVDTSVGVFHLGQFTDDRHCSRFRTLVAHHAPAQVLYERGGLSAETQKIVRVTLASALQDALTPSTQFWDATKTLKVEDERGGSGGGGGSSGALPPVLRAMTAASDSLGLAAADEAELALSALGAMLFYLRKCLIDHELLSMGNFRRYQPPDLVLAGDAHNGGYTGLATRRMVLDGVTLTNLEVLQSSTTGGVEGTLLVRLDSCLTPFGRRLLRAWLVAPPCDPRAIDDRLDALEDLMAVPDKVLQVKDLLRKMPDLERLLSKIHGLGTPLRASRDHPDSRAVLYEETAYSKRKIADFLSTLEGFRAASQAAGLLQECAGDFKSRLLRKVVSTEDGGHFPDLSPELQRWDTAFDHQKARSSGVITPRPGFDPEYDQALLDISANKKLLDEYLEKQRKRLSCKSIVYWGTGRNCFQMEVPDAVAQRNTPEEYQLKSTKKGFRRFHSPEIERLMALLSDAEERRDIAMRDCMRRLFYNFDASYKQWSAAMHCMAVLDTDVLLSLAHYSEQGGEGANPMCRPSVRPPPSEGGSSGGGPFLELRGSRHPCVSTTFLGDSFIPNDVVVGLSDGDDDGGARCVLVTGPNMGGKSTLMRQAGLIVIMAQLGCYVPAEACRLTPVDRVFTRLGASDRIMSVLRRAGESTFFVELSETSSILQHATRHSLVLLDELGFLLRPRGRGTATYDGTAIASAVVHELAEGVRCRTLFSTHYHSLVEDFAASPHVRLGHMACMVEQENDDDPSQETITFLYKFVAGACPKSYGFNAARLAGLPDAVVRAGHRKAREFESSTNALRAFR</sequence>
<dbReference type="Pfam" id="PF05188">
    <property type="entry name" value="MutS_II"/>
    <property type="match status" value="1"/>
</dbReference>
<dbReference type="PROSITE" id="PS50812">
    <property type="entry name" value="PWWP"/>
    <property type="match status" value="1"/>
</dbReference>
<reference evidence="10" key="1">
    <citation type="submission" date="2025-08" db="UniProtKB">
        <authorList>
            <consortium name="Ensembl"/>
        </authorList>
    </citation>
    <scope>IDENTIFICATION</scope>
</reference>
<dbReference type="InterPro" id="IPR007860">
    <property type="entry name" value="DNA_mmatch_repair_MutS_con_dom"/>
</dbReference>
<protein>
    <recommendedName>
        <fullName evidence="6">DNA mismatch repair protein</fullName>
    </recommendedName>
</protein>
<evidence type="ECO:0000256" key="3">
    <source>
        <dbReference type="ARBA" id="ARBA00022763"/>
    </source>
</evidence>
<dbReference type="PANTHER" id="PTHR11361:SF148">
    <property type="entry name" value="DNA MISMATCH REPAIR PROTEIN MSH6"/>
    <property type="match status" value="1"/>
</dbReference>
<dbReference type="PIRSF" id="PIRSF037677">
    <property type="entry name" value="DNA_mis_repair_Msh6"/>
    <property type="match status" value="1"/>
</dbReference>
<dbReference type="InterPro" id="IPR027417">
    <property type="entry name" value="P-loop_NTPase"/>
</dbReference>
<dbReference type="InterPro" id="IPR036187">
    <property type="entry name" value="DNA_mismatch_repair_MutS_sf"/>
</dbReference>
<dbReference type="Gene3D" id="1.10.1420.10">
    <property type="match status" value="2"/>
</dbReference>
<dbReference type="InterPro" id="IPR000313">
    <property type="entry name" value="PWWP_dom"/>
</dbReference>
<feature type="compositionally biased region" description="Basic and acidic residues" evidence="8">
    <location>
        <begin position="42"/>
        <end position="59"/>
    </location>
</feature>
<accession>S4RVU6</accession>
<dbReference type="GO" id="GO:0140664">
    <property type="term" value="F:ATP-dependent DNA damage sensor activity"/>
    <property type="evidence" value="ECO:0007669"/>
    <property type="project" value="InterPro"/>
</dbReference>
<dbReference type="HOGENOM" id="CLU_002472_1_3_1"/>
<organism evidence="10">
    <name type="scientific">Petromyzon marinus</name>
    <name type="common">Sea lamprey</name>
    <dbReference type="NCBI Taxonomy" id="7757"/>
    <lineage>
        <taxon>Eukaryota</taxon>
        <taxon>Metazoa</taxon>
        <taxon>Chordata</taxon>
        <taxon>Craniata</taxon>
        <taxon>Vertebrata</taxon>
        <taxon>Cyclostomata</taxon>
        <taxon>Hyperoartia</taxon>
        <taxon>Petromyzontiformes</taxon>
        <taxon>Petromyzontidae</taxon>
        <taxon>Petromyzon</taxon>
    </lineage>
</organism>
<keyword evidence="3 6" id="KW-0227">DNA damage</keyword>
<evidence type="ECO:0000256" key="6">
    <source>
        <dbReference type="PIRNR" id="PIRNR037677"/>
    </source>
</evidence>
<dbReference type="GO" id="GO:0006298">
    <property type="term" value="P:mismatch repair"/>
    <property type="evidence" value="ECO:0007669"/>
    <property type="project" value="InterPro"/>
</dbReference>
<feature type="domain" description="PWWP" evidence="9">
    <location>
        <begin position="99"/>
        <end position="161"/>
    </location>
</feature>
<dbReference type="SMART" id="SM00534">
    <property type="entry name" value="MUTSac"/>
    <property type="match status" value="1"/>
</dbReference>
<dbReference type="Pfam" id="PF00488">
    <property type="entry name" value="MutS_V"/>
    <property type="match status" value="1"/>
</dbReference>
<evidence type="ECO:0000256" key="2">
    <source>
        <dbReference type="ARBA" id="ARBA00022741"/>
    </source>
</evidence>
<dbReference type="Pfam" id="PF05192">
    <property type="entry name" value="MutS_III"/>
    <property type="match status" value="1"/>
</dbReference>
<dbReference type="FunFam" id="1.10.1420.10:FF:000005">
    <property type="entry name" value="DNA mismatch repair protein"/>
    <property type="match status" value="1"/>
</dbReference>
<dbReference type="Pfam" id="PF01624">
    <property type="entry name" value="MutS_I"/>
    <property type="match status" value="1"/>
</dbReference>
<dbReference type="SUPFAM" id="SSF63748">
    <property type="entry name" value="Tudor/PWWP/MBT"/>
    <property type="match status" value="1"/>
</dbReference>
<dbReference type="Gene3D" id="3.30.420.110">
    <property type="entry name" value="MutS, connector domain"/>
    <property type="match status" value="1"/>
</dbReference>
<feature type="compositionally biased region" description="Basic and acidic residues" evidence="8">
    <location>
        <begin position="66"/>
        <end position="79"/>
    </location>
</feature>
<evidence type="ECO:0000256" key="8">
    <source>
        <dbReference type="SAM" id="MobiDB-lite"/>
    </source>
</evidence>
<dbReference type="Gene3D" id="2.30.30.140">
    <property type="match status" value="1"/>
</dbReference>
<feature type="compositionally biased region" description="Basic and acidic residues" evidence="8">
    <location>
        <begin position="370"/>
        <end position="399"/>
    </location>
</feature>
<dbReference type="SUPFAM" id="SSF48334">
    <property type="entry name" value="DNA repair protein MutS, domain III"/>
    <property type="match status" value="1"/>
</dbReference>
<name>S4RVU6_PETMA</name>